<evidence type="ECO:0000256" key="1">
    <source>
        <dbReference type="SAM" id="Phobius"/>
    </source>
</evidence>
<gene>
    <name evidence="2" type="ORF">HETIRDRAFT_458434</name>
</gene>
<feature type="transmembrane region" description="Helical" evidence="1">
    <location>
        <begin position="115"/>
        <end position="136"/>
    </location>
</feature>
<sequence length="325" mass="35658">MDLSDNSSHPVIVAFMTGATIGVIFQTLFYGIFVVVILFSTHVLLREKPRTRVKVVMLVTSLCMFAISSAVWTLSLVNLIKIIKNVGSPDPVTSLDRAFDALNNAGNPLYESIEIIYSINPILADGVIIWRACVLWQGNKSALIVVSCFLIAGYAVALFISVGCAVKGIALDNVFCGDMQIVGLVMFLSTNVATTFSIMFTAWRQRRFIVASLGRSAKRTHAENILVLLIESGALYCLICVVFIFCEFIRLPGNIFVIQWSWPIMTHISGIYPTIILLLVALKKTVWDSFGESGIQATLPGIQFRSVSGALEDMENATDHPPSVK</sequence>
<keyword evidence="1" id="KW-0812">Transmembrane</keyword>
<evidence type="ECO:0000313" key="3">
    <source>
        <dbReference type="Proteomes" id="UP000030671"/>
    </source>
</evidence>
<keyword evidence="1" id="KW-0472">Membrane</keyword>
<accession>W4K9R8</accession>
<dbReference type="GeneID" id="20676910"/>
<dbReference type="AlphaFoldDB" id="W4K9R8"/>
<dbReference type="InParanoid" id="W4K9R8"/>
<feature type="transmembrane region" description="Helical" evidence="1">
    <location>
        <begin position="181"/>
        <end position="203"/>
    </location>
</feature>
<feature type="transmembrane region" description="Helical" evidence="1">
    <location>
        <begin position="57"/>
        <end position="80"/>
    </location>
</feature>
<dbReference type="RefSeq" id="XP_009544943.1">
    <property type="nucleotide sequence ID" value="XM_009546648.1"/>
</dbReference>
<dbReference type="HOGENOM" id="CLU_044614_9_2_1"/>
<name>W4K9R8_HETIT</name>
<keyword evidence="1" id="KW-1133">Transmembrane helix</keyword>
<feature type="transmembrane region" description="Helical" evidence="1">
    <location>
        <begin position="143"/>
        <end position="169"/>
    </location>
</feature>
<evidence type="ECO:0008006" key="4">
    <source>
        <dbReference type="Google" id="ProtNLM"/>
    </source>
</evidence>
<dbReference type="EMBL" id="KI925457">
    <property type="protein sequence ID" value="ETW82592.1"/>
    <property type="molecule type" value="Genomic_DNA"/>
</dbReference>
<reference evidence="2 3" key="1">
    <citation type="journal article" date="2012" name="New Phytol.">
        <title>Insight into trade-off between wood decay and parasitism from the genome of a fungal forest pathogen.</title>
        <authorList>
            <person name="Olson A."/>
            <person name="Aerts A."/>
            <person name="Asiegbu F."/>
            <person name="Belbahri L."/>
            <person name="Bouzid O."/>
            <person name="Broberg A."/>
            <person name="Canback B."/>
            <person name="Coutinho P.M."/>
            <person name="Cullen D."/>
            <person name="Dalman K."/>
            <person name="Deflorio G."/>
            <person name="van Diepen L.T."/>
            <person name="Dunand C."/>
            <person name="Duplessis S."/>
            <person name="Durling M."/>
            <person name="Gonthier P."/>
            <person name="Grimwood J."/>
            <person name="Fossdal C.G."/>
            <person name="Hansson D."/>
            <person name="Henrissat B."/>
            <person name="Hietala A."/>
            <person name="Himmelstrand K."/>
            <person name="Hoffmeister D."/>
            <person name="Hogberg N."/>
            <person name="James T.Y."/>
            <person name="Karlsson M."/>
            <person name="Kohler A."/>
            <person name="Kues U."/>
            <person name="Lee Y.H."/>
            <person name="Lin Y.C."/>
            <person name="Lind M."/>
            <person name="Lindquist E."/>
            <person name="Lombard V."/>
            <person name="Lucas S."/>
            <person name="Lunden K."/>
            <person name="Morin E."/>
            <person name="Murat C."/>
            <person name="Park J."/>
            <person name="Raffaello T."/>
            <person name="Rouze P."/>
            <person name="Salamov A."/>
            <person name="Schmutz J."/>
            <person name="Solheim H."/>
            <person name="Stahlberg J."/>
            <person name="Velez H."/>
            <person name="de Vries R.P."/>
            <person name="Wiebenga A."/>
            <person name="Woodward S."/>
            <person name="Yakovlev I."/>
            <person name="Garbelotto M."/>
            <person name="Martin F."/>
            <person name="Grigoriev I.V."/>
            <person name="Stenlid J."/>
        </authorList>
    </citation>
    <scope>NUCLEOTIDE SEQUENCE [LARGE SCALE GENOMIC DNA]</scope>
    <source>
        <strain evidence="2 3">TC 32-1</strain>
    </source>
</reference>
<feature type="transmembrane region" description="Helical" evidence="1">
    <location>
        <begin position="12"/>
        <end position="45"/>
    </location>
</feature>
<dbReference type="OrthoDB" id="3259206at2759"/>
<dbReference type="KEGG" id="hir:HETIRDRAFT_458434"/>
<organism evidence="2 3">
    <name type="scientific">Heterobasidion irregulare (strain TC 32-1)</name>
    <dbReference type="NCBI Taxonomy" id="747525"/>
    <lineage>
        <taxon>Eukaryota</taxon>
        <taxon>Fungi</taxon>
        <taxon>Dikarya</taxon>
        <taxon>Basidiomycota</taxon>
        <taxon>Agaricomycotina</taxon>
        <taxon>Agaricomycetes</taxon>
        <taxon>Russulales</taxon>
        <taxon>Bondarzewiaceae</taxon>
        <taxon>Heterobasidion</taxon>
        <taxon>Heterobasidion annosum species complex</taxon>
    </lineage>
</organism>
<proteinExistence type="predicted"/>
<feature type="transmembrane region" description="Helical" evidence="1">
    <location>
        <begin position="260"/>
        <end position="282"/>
    </location>
</feature>
<protein>
    <recommendedName>
        <fullName evidence="4">G protein-coupled receptor</fullName>
    </recommendedName>
</protein>
<keyword evidence="3" id="KW-1185">Reference proteome</keyword>
<evidence type="ECO:0000313" key="2">
    <source>
        <dbReference type="EMBL" id="ETW82592.1"/>
    </source>
</evidence>
<feature type="transmembrane region" description="Helical" evidence="1">
    <location>
        <begin position="224"/>
        <end position="245"/>
    </location>
</feature>
<dbReference type="Proteomes" id="UP000030671">
    <property type="component" value="Unassembled WGS sequence"/>
</dbReference>